<dbReference type="SMART" id="SM00028">
    <property type="entry name" value="TPR"/>
    <property type="match status" value="9"/>
</dbReference>
<dbReference type="Gene3D" id="1.25.40.10">
    <property type="entry name" value="Tetratricopeptide repeat domain"/>
    <property type="match status" value="2"/>
</dbReference>
<dbReference type="GO" id="GO:0019894">
    <property type="term" value="F:kinesin binding"/>
    <property type="evidence" value="ECO:0007669"/>
    <property type="project" value="TreeGrafter"/>
</dbReference>
<dbReference type="SUPFAM" id="SSF48452">
    <property type="entry name" value="TPR-like"/>
    <property type="match status" value="3"/>
</dbReference>
<dbReference type="InterPro" id="IPR011990">
    <property type="entry name" value="TPR-like_helical_dom_sf"/>
</dbReference>
<accession>A0A7S2KRV1</accession>
<dbReference type="GO" id="GO:1905515">
    <property type="term" value="P:non-motile cilium assembly"/>
    <property type="evidence" value="ECO:0007669"/>
    <property type="project" value="TreeGrafter"/>
</dbReference>
<dbReference type="Pfam" id="PF13432">
    <property type="entry name" value="TPR_16"/>
    <property type="match status" value="2"/>
</dbReference>
<feature type="repeat" description="TPR" evidence="1">
    <location>
        <begin position="602"/>
        <end position="635"/>
    </location>
</feature>
<dbReference type="GO" id="GO:0005814">
    <property type="term" value="C:centriole"/>
    <property type="evidence" value="ECO:0007669"/>
    <property type="project" value="TreeGrafter"/>
</dbReference>
<evidence type="ECO:0000256" key="2">
    <source>
        <dbReference type="SAM" id="MobiDB-lite"/>
    </source>
</evidence>
<dbReference type="EMBL" id="HBGY01017737">
    <property type="protein sequence ID" value="CAD9584978.1"/>
    <property type="molecule type" value="Transcribed_RNA"/>
</dbReference>
<dbReference type="PANTHER" id="PTHR44117:SF1">
    <property type="entry name" value="INTRAFLAGELLAR TRANSPORT PROTEIN 88 HOMOLOG"/>
    <property type="match status" value="1"/>
</dbReference>
<keyword evidence="1" id="KW-0802">TPR repeat</keyword>
<feature type="compositionally biased region" description="Basic and acidic residues" evidence="2">
    <location>
        <begin position="320"/>
        <end position="331"/>
    </location>
</feature>
<evidence type="ECO:0000256" key="1">
    <source>
        <dbReference type="PROSITE-ProRule" id="PRU00339"/>
    </source>
</evidence>
<dbReference type="GO" id="GO:0036064">
    <property type="term" value="C:ciliary basal body"/>
    <property type="evidence" value="ECO:0007669"/>
    <property type="project" value="TreeGrafter"/>
</dbReference>
<dbReference type="GO" id="GO:0042073">
    <property type="term" value="P:intraciliary transport"/>
    <property type="evidence" value="ECO:0007669"/>
    <property type="project" value="TreeGrafter"/>
</dbReference>
<evidence type="ECO:0000313" key="3">
    <source>
        <dbReference type="EMBL" id="CAD9584978.1"/>
    </source>
</evidence>
<sequence length="752" mass="84694">MFEGIGEQSQDVIDEEDYDFNIKVETGDGFGRPGTGYRPLTSHYGRVHTGMASRGMTARSGTAALVEGRPMTAVSGAGYQSAKGARFDPLNIGSRPIAPNLVEKAENSPEKIAKQLDIDVHELIEQSAKNMCDGDAEVGLEKAKEAGKKERQLLKFRQNNSMSAQQNHELTYATWFNLAVAYENNDQLEEALHAYSFLLKKKEHDAGRIRVNMGNILCRQEKYTEAIKNYRMALDLLPSSGKETGYKICRNIGNAFIKVGDFRKAIESFEAVTSNWADFQTSFNLVLCFCTIGDIENTRASFVDMLKIPVYGNMEASDGGDEHSFDGEAKSAGRNAHSGQEESSLREEMNKRLIEAEQYITIAARVIAPVIDKSDCSIGYKWVCEQLKTRSFDRIANFMSIEHAGYLLRNKEFEAAIDILKRFERKDDGSKSMAATNLSLIYFLEGDYKAADEYADLAVRTNRYNSKALVNKGNCLFMTNECDDAKDMYLEAIGVQADCAEAIYNLGLTNVRLGLPEEALRAFEKLHVLLPNNPSVIYQIANLYEQQGMLDEATKWFNILTARVPTDPGILSRISELFCNNNKDSQGFHYQLESYRQYPVNINVVTWLGVWFAKNEMYEKSLHFFERATDIQPDEIKWKLAVANCHRRMGNTSKALSLFESISQSNPDDRDCLRYLISICKEVGQPFETYSEKLSSLQRTFHAESDAVLTEESKHDRLRNPDDGFYVKRPLSSGSDRSSIDFADADVNELLA</sequence>
<dbReference type="PANTHER" id="PTHR44117">
    <property type="entry name" value="INTRAFLAGELLAR TRANSPORT PROTEIN 88 HOMOLOG"/>
    <property type="match status" value="1"/>
</dbReference>
<reference evidence="3" key="1">
    <citation type="submission" date="2021-01" db="EMBL/GenBank/DDBJ databases">
        <authorList>
            <person name="Corre E."/>
            <person name="Pelletier E."/>
            <person name="Niang G."/>
            <person name="Scheremetjew M."/>
            <person name="Finn R."/>
            <person name="Kale V."/>
            <person name="Holt S."/>
            <person name="Cochrane G."/>
            <person name="Meng A."/>
            <person name="Brown T."/>
            <person name="Cohen L."/>
        </authorList>
    </citation>
    <scope>NUCLEOTIDE SEQUENCE</scope>
    <source>
        <strain evidence="3">B650</strain>
    </source>
</reference>
<dbReference type="GO" id="GO:0097730">
    <property type="term" value="C:non-motile cilium"/>
    <property type="evidence" value="ECO:0007669"/>
    <property type="project" value="TreeGrafter"/>
</dbReference>
<gene>
    <name evidence="3" type="ORF">LDAN0321_LOCUS11470</name>
</gene>
<dbReference type="InterPro" id="IPR019734">
    <property type="entry name" value="TPR_rpt"/>
</dbReference>
<feature type="region of interest" description="Disordered" evidence="2">
    <location>
        <begin position="318"/>
        <end position="347"/>
    </location>
</feature>
<protein>
    <recommendedName>
        <fullName evidence="4">UDP-N-acetylglucosamine--peptide N-acetylglucosaminyltransferase SPINDLY</fullName>
    </recommendedName>
</protein>
<feature type="repeat" description="TPR" evidence="1">
    <location>
        <begin position="500"/>
        <end position="533"/>
    </location>
</feature>
<dbReference type="AlphaFoldDB" id="A0A7S2KRV1"/>
<dbReference type="PROSITE" id="PS50005">
    <property type="entry name" value="TPR"/>
    <property type="match status" value="3"/>
</dbReference>
<evidence type="ECO:0008006" key="4">
    <source>
        <dbReference type="Google" id="ProtNLM"/>
    </source>
</evidence>
<proteinExistence type="predicted"/>
<organism evidence="3">
    <name type="scientific">Leptocylindrus danicus</name>
    <dbReference type="NCBI Taxonomy" id="163516"/>
    <lineage>
        <taxon>Eukaryota</taxon>
        <taxon>Sar</taxon>
        <taxon>Stramenopiles</taxon>
        <taxon>Ochrophyta</taxon>
        <taxon>Bacillariophyta</taxon>
        <taxon>Coscinodiscophyceae</taxon>
        <taxon>Chaetocerotophycidae</taxon>
        <taxon>Leptocylindrales</taxon>
        <taxon>Leptocylindraceae</taxon>
        <taxon>Leptocylindrus</taxon>
    </lineage>
</organism>
<feature type="repeat" description="TPR" evidence="1">
    <location>
        <begin position="207"/>
        <end position="240"/>
    </location>
</feature>
<name>A0A7S2KRV1_9STRA</name>
<dbReference type="GO" id="GO:0097546">
    <property type="term" value="C:ciliary base"/>
    <property type="evidence" value="ECO:0007669"/>
    <property type="project" value="TreeGrafter"/>
</dbReference>